<sequence length="136" mass="15454">MLPNKEDILKFAQFRASRSGGKGGQNVNKVSSKVELVFNVAEADFFTGEERALINERLAHRLDQEGNLHVVSQEDRSQLMNKERTILKLIGILKIALHVQKVRKPTKTPKSVIRKRLADKQANASRKESRRRPAID</sequence>
<dbReference type="PANTHER" id="PTHR47814">
    <property type="entry name" value="PEPTIDYL-TRNA HYDROLASE ARFB"/>
    <property type="match status" value="1"/>
</dbReference>
<dbReference type="PANTHER" id="PTHR47814:SF1">
    <property type="entry name" value="PEPTIDYL-TRNA HYDROLASE ARFB"/>
    <property type="match status" value="1"/>
</dbReference>
<dbReference type="GO" id="GO:0003747">
    <property type="term" value="F:translation release factor activity"/>
    <property type="evidence" value="ECO:0007669"/>
    <property type="project" value="InterPro"/>
</dbReference>
<dbReference type="EMBL" id="SJSL01000006">
    <property type="protein sequence ID" value="TCC99049.1"/>
    <property type="molecule type" value="Genomic_DNA"/>
</dbReference>
<organism evidence="3 4">
    <name type="scientific">Pedobacter psychroterrae</name>
    <dbReference type="NCBI Taxonomy" id="2530453"/>
    <lineage>
        <taxon>Bacteria</taxon>
        <taxon>Pseudomonadati</taxon>
        <taxon>Bacteroidota</taxon>
        <taxon>Sphingobacteriia</taxon>
        <taxon>Sphingobacteriales</taxon>
        <taxon>Sphingobacteriaceae</taxon>
        <taxon>Pedobacter</taxon>
    </lineage>
</organism>
<reference evidence="3 4" key="1">
    <citation type="submission" date="2019-02" db="EMBL/GenBank/DDBJ databases">
        <title>Pedobacter sp. RP-1-14 sp. nov., isolated from Arctic soil.</title>
        <authorList>
            <person name="Dahal R.H."/>
        </authorList>
    </citation>
    <scope>NUCLEOTIDE SEQUENCE [LARGE SCALE GENOMIC DNA]</scope>
    <source>
        <strain evidence="3 4">RP-1-14</strain>
    </source>
</reference>
<dbReference type="OrthoDB" id="9815709at2"/>
<name>A0A4R0NEZ7_9SPHI</name>
<feature type="compositionally biased region" description="Basic residues" evidence="1">
    <location>
        <begin position="104"/>
        <end position="117"/>
    </location>
</feature>
<dbReference type="PROSITE" id="PS00745">
    <property type="entry name" value="RF_PROK_I"/>
    <property type="match status" value="1"/>
</dbReference>
<proteinExistence type="predicted"/>
<gene>
    <name evidence="3" type="ORF">EZ437_18120</name>
</gene>
<keyword evidence="3" id="KW-0378">Hydrolase</keyword>
<dbReference type="GO" id="GO:0072344">
    <property type="term" value="P:rescue of stalled ribosome"/>
    <property type="evidence" value="ECO:0007669"/>
    <property type="project" value="TreeGrafter"/>
</dbReference>
<evidence type="ECO:0000313" key="3">
    <source>
        <dbReference type="EMBL" id="TCC99049.1"/>
    </source>
</evidence>
<dbReference type="Pfam" id="PF00472">
    <property type="entry name" value="RF-1"/>
    <property type="match status" value="1"/>
</dbReference>
<feature type="domain" description="Prokaryotic-type class I peptide chain release factors" evidence="2">
    <location>
        <begin position="18"/>
        <end position="34"/>
    </location>
</feature>
<dbReference type="AlphaFoldDB" id="A0A4R0NEZ7"/>
<dbReference type="Proteomes" id="UP000293347">
    <property type="component" value="Unassembled WGS sequence"/>
</dbReference>
<keyword evidence="4" id="KW-1185">Reference proteome</keyword>
<dbReference type="GO" id="GO:0043022">
    <property type="term" value="F:ribosome binding"/>
    <property type="evidence" value="ECO:0007669"/>
    <property type="project" value="TreeGrafter"/>
</dbReference>
<evidence type="ECO:0000259" key="2">
    <source>
        <dbReference type="PROSITE" id="PS00745"/>
    </source>
</evidence>
<evidence type="ECO:0000313" key="4">
    <source>
        <dbReference type="Proteomes" id="UP000293347"/>
    </source>
</evidence>
<dbReference type="GO" id="GO:0004045">
    <property type="term" value="F:peptidyl-tRNA hydrolase activity"/>
    <property type="evidence" value="ECO:0007669"/>
    <property type="project" value="TreeGrafter"/>
</dbReference>
<dbReference type="RefSeq" id="WP_131597480.1">
    <property type="nucleotide sequence ID" value="NZ_SJSL01000006.1"/>
</dbReference>
<dbReference type="Gene3D" id="3.30.160.20">
    <property type="match status" value="1"/>
</dbReference>
<dbReference type="InterPro" id="IPR000352">
    <property type="entry name" value="Pep_chain_release_fac_I"/>
</dbReference>
<accession>A0A4R0NEZ7</accession>
<evidence type="ECO:0000256" key="1">
    <source>
        <dbReference type="SAM" id="MobiDB-lite"/>
    </source>
</evidence>
<feature type="compositionally biased region" description="Basic and acidic residues" evidence="1">
    <location>
        <begin position="125"/>
        <end position="136"/>
    </location>
</feature>
<comment type="caution">
    <text evidence="3">The sequence shown here is derived from an EMBL/GenBank/DDBJ whole genome shotgun (WGS) entry which is preliminary data.</text>
</comment>
<protein>
    <submittedName>
        <fullName evidence="3">Aminoacyl-tRNA hydrolase</fullName>
    </submittedName>
</protein>
<feature type="region of interest" description="Disordered" evidence="1">
    <location>
        <begin position="104"/>
        <end position="136"/>
    </location>
</feature>
<dbReference type="SUPFAM" id="SSF110916">
    <property type="entry name" value="Peptidyl-tRNA hydrolase domain-like"/>
    <property type="match status" value="1"/>
</dbReference>